<reference evidence="2 3" key="2">
    <citation type="journal article" date="2018" name="Plant J.">
        <title>The Physcomitrella patens chromosome-scale assembly reveals moss genome structure and evolution.</title>
        <authorList>
            <person name="Lang D."/>
            <person name="Ullrich K.K."/>
            <person name="Murat F."/>
            <person name="Fuchs J."/>
            <person name="Jenkins J."/>
            <person name="Haas F.B."/>
            <person name="Piednoel M."/>
            <person name="Gundlach H."/>
            <person name="Van Bel M."/>
            <person name="Meyberg R."/>
            <person name="Vives C."/>
            <person name="Morata J."/>
            <person name="Symeonidi A."/>
            <person name="Hiss M."/>
            <person name="Muchero W."/>
            <person name="Kamisugi Y."/>
            <person name="Saleh O."/>
            <person name="Blanc G."/>
            <person name="Decker E.L."/>
            <person name="van Gessel N."/>
            <person name="Grimwood J."/>
            <person name="Hayes R.D."/>
            <person name="Graham S.W."/>
            <person name="Gunter L.E."/>
            <person name="McDaniel S.F."/>
            <person name="Hoernstein S.N.W."/>
            <person name="Larsson A."/>
            <person name="Li F.W."/>
            <person name="Perroud P.F."/>
            <person name="Phillips J."/>
            <person name="Ranjan P."/>
            <person name="Rokshar D.S."/>
            <person name="Rothfels C.J."/>
            <person name="Schneider L."/>
            <person name="Shu S."/>
            <person name="Stevenson D.W."/>
            <person name="Thummler F."/>
            <person name="Tillich M."/>
            <person name="Villarreal Aguilar J.C."/>
            <person name="Widiez T."/>
            <person name="Wong G.K."/>
            <person name="Wymore A."/>
            <person name="Zhang Y."/>
            <person name="Zimmer A.D."/>
            <person name="Quatrano R.S."/>
            <person name="Mayer K.F.X."/>
            <person name="Goodstein D."/>
            <person name="Casacuberta J.M."/>
            <person name="Vandepoele K."/>
            <person name="Reski R."/>
            <person name="Cuming A.C."/>
            <person name="Tuskan G.A."/>
            <person name="Maumus F."/>
            <person name="Salse J."/>
            <person name="Schmutz J."/>
            <person name="Rensing S.A."/>
        </authorList>
    </citation>
    <scope>NUCLEOTIDE SEQUENCE [LARGE SCALE GENOMIC DNA]</scope>
    <source>
        <strain evidence="2 3">cv. Gransden 2004</strain>
    </source>
</reference>
<organism evidence="2 3">
    <name type="scientific">Physcomitrium patens</name>
    <name type="common">Spreading-leaved earth moss</name>
    <name type="synonym">Physcomitrella patens</name>
    <dbReference type="NCBI Taxonomy" id="3218"/>
    <lineage>
        <taxon>Eukaryota</taxon>
        <taxon>Viridiplantae</taxon>
        <taxon>Streptophyta</taxon>
        <taxon>Embryophyta</taxon>
        <taxon>Bryophyta</taxon>
        <taxon>Bryophytina</taxon>
        <taxon>Bryopsida</taxon>
        <taxon>Funariidae</taxon>
        <taxon>Funariales</taxon>
        <taxon>Funariaceae</taxon>
        <taxon>Physcomitrium</taxon>
    </lineage>
</organism>
<feature type="compositionally biased region" description="Basic residues" evidence="1">
    <location>
        <begin position="10"/>
        <end position="19"/>
    </location>
</feature>
<proteinExistence type="predicted"/>
<evidence type="ECO:0000313" key="3">
    <source>
        <dbReference type="Proteomes" id="UP000006727"/>
    </source>
</evidence>
<dbReference type="Proteomes" id="UP000006727">
    <property type="component" value="Chromosome 10"/>
</dbReference>
<keyword evidence="3" id="KW-1185">Reference proteome</keyword>
<feature type="region of interest" description="Disordered" evidence="1">
    <location>
        <begin position="1"/>
        <end position="29"/>
    </location>
</feature>
<name>A0A7I4A275_PHYPA</name>
<dbReference type="Gramene" id="Pp3c10_1620V3.1">
    <property type="protein sequence ID" value="Pp3c10_1620V3.1"/>
    <property type="gene ID" value="Pp3c10_1620"/>
</dbReference>
<sequence length="29" mass="3397">MSSPRTSAPRPKKSHRWRPGTKALQEIRH</sequence>
<dbReference type="AlphaFoldDB" id="A0A7I4A275"/>
<evidence type="ECO:0000256" key="1">
    <source>
        <dbReference type="SAM" id="MobiDB-lite"/>
    </source>
</evidence>
<dbReference type="InParanoid" id="A0A7I4A275"/>
<evidence type="ECO:0000313" key="2">
    <source>
        <dbReference type="EnsemblPlants" id="Pp3c10_1620V3.1"/>
    </source>
</evidence>
<reference evidence="2" key="3">
    <citation type="submission" date="2020-12" db="UniProtKB">
        <authorList>
            <consortium name="EnsemblPlants"/>
        </authorList>
    </citation>
    <scope>IDENTIFICATION</scope>
</reference>
<dbReference type="EMBL" id="ABEU02000010">
    <property type="status" value="NOT_ANNOTATED_CDS"/>
    <property type="molecule type" value="Genomic_DNA"/>
</dbReference>
<dbReference type="EnsemblPlants" id="Pp3c10_1620V3.1">
    <property type="protein sequence ID" value="Pp3c10_1620V3.1"/>
    <property type="gene ID" value="Pp3c10_1620"/>
</dbReference>
<reference evidence="2 3" key="1">
    <citation type="journal article" date="2008" name="Science">
        <title>The Physcomitrella genome reveals evolutionary insights into the conquest of land by plants.</title>
        <authorList>
            <person name="Rensing S."/>
            <person name="Lang D."/>
            <person name="Zimmer A."/>
            <person name="Terry A."/>
            <person name="Salamov A."/>
            <person name="Shapiro H."/>
            <person name="Nishiyama T."/>
            <person name="Perroud P.-F."/>
            <person name="Lindquist E."/>
            <person name="Kamisugi Y."/>
            <person name="Tanahashi T."/>
            <person name="Sakakibara K."/>
            <person name="Fujita T."/>
            <person name="Oishi K."/>
            <person name="Shin-I T."/>
            <person name="Kuroki Y."/>
            <person name="Toyoda A."/>
            <person name="Suzuki Y."/>
            <person name="Hashimoto A."/>
            <person name="Yamaguchi K."/>
            <person name="Sugano A."/>
            <person name="Kohara Y."/>
            <person name="Fujiyama A."/>
            <person name="Anterola A."/>
            <person name="Aoki S."/>
            <person name="Ashton N."/>
            <person name="Barbazuk W.B."/>
            <person name="Barker E."/>
            <person name="Bennetzen J."/>
            <person name="Bezanilla M."/>
            <person name="Blankenship R."/>
            <person name="Cho S.H."/>
            <person name="Dutcher S."/>
            <person name="Estelle M."/>
            <person name="Fawcett J.A."/>
            <person name="Gundlach H."/>
            <person name="Hanada K."/>
            <person name="Heyl A."/>
            <person name="Hicks K.A."/>
            <person name="Hugh J."/>
            <person name="Lohr M."/>
            <person name="Mayer K."/>
            <person name="Melkozernov A."/>
            <person name="Murata T."/>
            <person name="Nelson D."/>
            <person name="Pils B."/>
            <person name="Prigge M."/>
            <person name="Reiss B."/>
            <person name="Renner T."/>
            <person name="Rombauts S."/>
            <person name="Rushton P."/>
            <person name="Sanderfoot A."/>
            <person name="Schween G."/>
            <person name="Shiu S.-H."/>
            <person name="Stueber K."/>
            <person name="Theodoulou F.L."/>
            <person name="Tu H."/>
            <person name="Van de Peer Y."/>
            <person name="Verrier P.J."/>
            <person name="Waters E."/>
            <person name="Wood A."/>
            <person name="Yang L."/>
            <person name="Cove D."/>
            <person name="Cuming A."/>
            <person name="Hasebe M."/>
            <person name="Lucas S."/>
            <person name="Mishler D.B."/>
            <person name="Reski R."/>
            <person name="Grigoriev I."/>
            <person name="Quatrano R.S."/>
            <person name="Boore J.L."/>
        </authorList>
    </citation>
    <scope>NUCLEOTIDE SEQUENCE [LARGE SCALE GENOMIC DNA]</scope>
    <source>
        <strain evidence="2 3">cv. Gransden 2004</strain>
    </source>
</reference>
<accession>A0A7I4A275</accession>
<protein>
    <submittedName>
        <fullName evidence="2">Uncharacterized protein</fullName>
    </submittedName>
</protein>